<dbReference type="EMBL" id="BMPO01000001">
    <property type="protein sequence ID" value="GGJ83567.1"/>
    <property type="molecule type" value="Genomic_DNA"/>
</dbReference>
<evidence type="ECO:0000259" key="2">
    <source>
        <dbReference type="Pfam" id="PF00497"/>
    </source>
</evidence>
<dbReference type="Pfam" id="PF00497">
    <property type="entry name" value="SBP_bac_3"/>
    <property type="match status" value="1"/>
</dbReference>
<protein>
    <recommendedName>
        <fullName evidence="2">Solute-binding protein family 3/N-terminal domain-containing protein</fullName>
    </recommendedName>
</protein>
<organism evidence="3 4">
    <name type="scientific">Pseudomonas matsuisoli</name>
    <dbReference type="NCBI Taxonomy" id="1515666"/>
    <lineage>
        <taxon>Bacteria</taxon>
        <taxon>Pseudomonadati</taxon>
        <taxon>Pseudomonadota</taxon>
        <taxon>Gammaproteobacteria</taxon>
        <taxon>Pseudomonadales</taxon>
        <taxon>Pseudomonadaceae</taxon>
        <taxon>Pseudomonas</taxon>
    </lineage>
</organism>
<dbReference type="SUPFAM" id="SSF53850">
    <property type="entry name" value="Periplasmic binding protein-like II"/>
    <property type="match status" value="1"/>
</dbReference>
<feature type="chain" id="PRO_5037318203" description="Solute-binding protein family 3/N-terminal domain-containing protein" evidence="1">
    <location>
        <begin position="23"/>
        <end position="254"/>
    </location>
</feature>
<sequence length="254" mass="28540">MWKTLKSALFLGLFSMAAFAHAELPAGYRVVLLTENFPPFNMSADEKNFARDENIRGVNAEVVREMFKRANIGYDLSLRFPWDRIYSLVLEMPNYGIFSTTINESRKPLFKWVGPLSSTERVLVAAPGKSITVKDLEAAKQYKVGAYKSSSSAAFLDKNGVPYTESLRDQENIRKLLEGEIDLWATNDPVFRYYASLEGVKGLQVALVAEAGTEQYLALNPNTPNEVVERLQTALDTMRKDGTMNRLASPYFGQ</sequence>
<keyword evidence="1" id="KW-0732">Signal</keyword>
<reference evidence="3" key="2">
    <citation type="submission" date="2020-09" db="EMBL/GenBank/DDBJ databases">
        <authorList>
            <person name="Sun Q."/>
            <person name="Ohkuma M."/>
        </authorList>
    </citation>
    <scope>NUCLEOTIDE SEQUENCE</scope>
    <source>
        <strain evidence="3">JCM 30078</strain>
    </source>
</reference>
<evidence type="ECO:0000256" key="1">
    <source>
        <dbReference type="SAM" id="SignalP"/>
    </source>
</evidence>
<dbReference type="Proteomes" id="UP000635983">
    <property type="component" value="Unassembled WGS sequence"/>
</dbReference>
<dbReference type="Gene3D" id="3.40.190.10">
    <property type="entry name" value="Periplasmic binding protein-like II"/>
    <property type="match status" value="2"/>
</dbReference>
<proteinExistence type="predicted"/>
<gene>
    <name evidence="3" type="ORF">GCM10009304_06900</name>
</gene>
<evidence type="ECO:0000313" key="4">
    <source>
        <dbReference type="Proteomes" id="UP000635983"/>
    </source>
</evidence>
<accession>A0A917PL56</accession>
<dbReference type="PANTHER" id="PTHR38834">
    <property type="entry name" value="PERIPLASMIC SUBSTRATE BINDING PROTEIN FAMILY 3"/>
    <property type="match status" value="1"/>
</dbReference>
<dbReference type="InterPro" id="IPR001638">
    <property type="entry name" value="Solute-binding_3/MltF_N"/>
</dbReference>
<feature type="domain" description="Solute-binding protein family 3/N-terminal" evidence="2">
    <location>
        <begin position="32"/>
        <end position="254"/>
    </location>
</feature>
<dbReference type="PANTHER" id="PTHR38834:SF3">
    <property type="entry name" value="SOLUTE-BINDING PROTEIN FAMILY 3_N-TERMINAL DOMAIN-CONTAINING PROTEIN"/>
    <property type="match status" value="1"/>
</dbReference>
<feature type="signal peptide" evidence="1">
    <location>
        <begin position="1"/>
        <end position="22"/>
    </location>
</feature>
<keyword evidence="4" id="KW-1185">Reference proteome</keyword>
<dbReference type="RefSeq" id="WP_188981724.1">
    <property type="nucleotide sequence ID" value="NZ_BMPO01000001.1"/>
</dbReference>
<reference evidence="3" key="1">
    <citation type="journal article" date="2014" name="Int. J. Syst. Evol. Microbiol.">
        <title>Complete genome sequence of Corynebacterium casei LMG S-19264T (=DSM 44701T), isolated from a smear-ripened cheese.</title>
        <authorList>
            <consortium name="US DOE Joint Genome Institute (JGI-PGF)"/>
            <person name="Walter F."/>
            <person name="Albersmeier A."/>
            <person name="Kalinowski J."/>
            <person name="Ruckert C."/>
        </authorList>
    </citation>
    <scope>NUCLEOTIDE SEQUENCE</scope>
    <source>
        <strain evidence="3">JCM 30078</strain>
    </source>
</reference>
<evidence type="ECO:0000313" key="3">
    <source>
        <dbReference type="EMBL" id="GGJ83567.1"/>
    </source>
</evidence>
<comment type="caution">
    <text evidence="3">The sequence shown here is derived from an EMBL/GenBank/DDBJ whole genome shotgun (WGS) entry which is preliminary data.</text>
</comment>
<name>A0A917PL56_9PSED</name>
<dbReference type="AlphaFoldDB" id="A0A917PL56"/>